<feature type="transmembrane region" description="Helical" evidence="7">
    <location>
        <begin position="134"/>
        <end position="163"/>
    </location>
</feature>
<comment type="caution">
    <text evidence="9">The sequence shown here is derived from an EMBL/GenBank/DDBJ whole genome shotgun (WGS) entry which is preliminary data.</text>
</comment>
<dbReference type="GO" id="GO:0055085">
    <property type="term" value="P:transmembrane transport"/>
    <property type="evidence" value="ECO:0007669"/>
    <property type="project" value="InterPro"/>
</dbReference>
<evidence type="ECO:0000256" key="3">
    <source>
        <dbReference type="ARBA" id="ARBA00022475"/>
    </source>
</evidence>
<sequence length="555" mass="58960">MSADTLARPQAPAARIPLVSGQERRFFTAALAVIVGATALTTWITGFNPLAALAGMPSALGFVAADYLPPTVNNGGLLARALVETVALALTSTLVASALAFLAALIGCRAVSPLPWAAPIVRGFATLVRNIPDLVWAVILFTAMGFGFHVGFAALTLGTFGFLTRAFIESMDEVSADTTETLAAVGASFPQRVMQSIVPSFTKDFIAWFLYCIEVSIRGATIVGMLGGGGVGMLLNGELGLARWRPRAMGTILILAVLVIAVDLLTSYLRTKLLNPSAARSAADRSESALVVRRGRIAVTQRGRDREVNLFLLCALALSLAAFWPIRDASWGRLLTDFPHLSRTLFELASLDFSAWDRTWTSFLDTMGIAVLSTVYSAILALLIAPFATRNLVRNPVGPALITSVATLIRTIPNPVLVMMAIAPFGLGVTPGIIGLTLSSTAFFVRVFVQGYEDVPDETIEALQATGAGRVQVFLSAMLPASRSHMVAWIGMRFEMNFMGSAILGMVGAGGVGGVINEAVRGRQFGVAGVAILLVFVFAFALELTMAKVKRTYIR</sequence>
<feature type="transmembrane region" description="Helical" evidence="7">
    <location>
        <begin position="528"/>
        <end position="547"/>
    </location>
</feature>
<evidence type="ECO:0000259" key="8">
    <source>
        <dbReference type="PROSITE" id="PS50928"/>
    </source>
</evidence>
<keyword evidence="4 7" id="KW-0812">Transmembrane</keyword>
<dbReference type="EMBL" id="SGWX01000001">
    <property type="protein sequence ID" value="RZS61424.1"/>
    <property type="molecule type" value="Genomic_DNA"/>
</dbReference>
<organism evidence="9 10">
    <name type="scientific">Xylanimonas ulmi</name>
    <dbReference type="NCBI Taxonomy" id="228973"/>
    <lineage>
        <taxon>Bacteria</taxon>
        <taxon>Bacillati</taxon>
        <taxon>Actinomycetota</taxon>
        <taxon>Actinomycetes</taxon>
        <taxon>Micrococcales</taxon>
        <taxon>Promicromonosporaceae</taxon>
        <taxon>Xylanimonas</taxon>
    </lineage>
</organism>
<dbReference type="PANTHER" id="PTHR30043:SF1">
    <property type="entry name" value="ABC TRANSPORT SYSTEM PERMEASE PROTEIN P69"/>
    <property type="match status" value="1"/>
</dbReference>
<proteinExistence type="inferred from homology"/>
<evidence type="ECO:0000256" key="2">
    <source>
        <dbReference type="ARBA" id="ARBA00022448"/>
    </source>
</evidence>
<feature type="domain" description="ABC transmembrane type-1" evidence="8">
    <location>
        <begin position="363"/>
        <end position="546"/>
    </location>
</feature>
<dbReference type="SUPFAM" id="SSF161098">
    <property type="entry name" value="MetI-like"/>
    <property type="match status" value="2"/>
</dbReference>
<comment type="subcellular location">
    <subcellularLocation>
        <location evidence="1 7">Cell membrane</location>
        <topology evidence="1 7">Multi-pass membrane protein</topology>
    </subcellularLocation>
</comment>
<keyword evidence="5 7" id="KW-1133">Transmembrane helix</keyword>
<accession>A0A4Q7M1X1</accession>
<protein>
    <submittedName>
        <fullName evidence="9">ABC-type phosphate/phosphonate transport system permease subunit</fullName>
    </submittedName>
</protein>
<evidence type="ECO:0000256" key="6">
    <source>
        <dbReference type="ARBA" id="ARBA00023136"/>
    </source>
</evidence>
<dbReference type="Proteomes" id="UP000293852">
    <property type="component" value="Unassembled WGS sequence"/>
</dbReference>
<dbReference type="CDD" id="cd06261">
    <property type="entry name" value="TM_PBP2"/>
    <property type="match status" value="1"/>
</dbReference>
<dbReference type="RefSeq" id="WP_130414092.1">
    <property type="nucleotide sequence ID" value="NZ_SGWX01000001.1"/>
</dbReference>
<keyword evidence="10" id="KW-1185">Reference proteome</keyword>
<comment type="similarity">
    <text evidence="7">Belongs to the binding-protein-dependent transport system permease family.</text>
</comment>
<keyword evidence="6 7" id="KW-0472">Membrane</keyword>
<evidence type="ECO:0000256" key="1">
    <source>
        <dbReference type="ARBA" id="ARBA00004651"/>
    </source>
</evidence>
<dbReference type="GO" id="GO:0005886">
    <property type="term" value="C:plasma membrane"/>
    <property type="evidence" value="ECO:0007669"/>
    <property type="project" value="UniProtKB-SubCell"/>
</dbReference>
<keyword evidence="3" id="KW-1003">Cell membrane</keyword>
<dbReference type="PANTHER" id="PTHR30043">
    <property type="entry name" value="PHOSPHONATES TRANSPORT SYSTEM PERMEASE PROTEIN"/>
    <property type="match status" value="1"/>
</dbReference>
<dbReference type="Gene3D" id="1.10.3720.10">
    <property type="entry name" value="MetI-like"/>
    <property type="match status" value="2"/>
</dbReference>
<feature type="transmembrane region" description="Helical" evidence="7">
    <location>
        <begin position="429"/>
        <end position="449"/>
    </location>
</feature>
<feature type="transmembrane region" description="Helical" evidence="7">
    <location>
        <begin position="205"/>
        <end position="228"/>
    </location>
</feature>
<feature type="transmembrane region" description="Helical" evidence="7">
    <location>
        <begin position="26"/>
        <end position="44"/>
    </location>
</feature>
<evidence type="ECO:0000313" key="10">
    <source>
        <dbReference type="Proteomes" id="UP000293852"/>
    </source>
</evidence>
<feature type="transmembrane region" description="Helical" evidence="7">
    <location>
        <begin position="367"/>
        <end position="388"/>
    </location>
</feature>
<gene>
    <name evidence="9" type="ORF">EV386_1723</name>
</gene>
<evidence type="ECO:0000313" key="9">
    <source>
        <dbReference type="EMBL" id="RZS61424.1"/>
    </source>
</evidence>
<evidence type="ECO:0000256" key="5">
    <source>
        <dbReference type="ARBA" id="ARBA00022989"/>
    </source>
</evidence>
<reference evidence="9 10" key="1">
    <citation type="submission" date="2019-02" db="EMBL/GenBank/DDBJ databases">
        <title>Sequencing the genomes of 1000 actinobacteria strains.</title>
        <authorList>
            <person name="Klenk H.-P."/>
        </authorList>
    </citation>
    <scope>NUCLEOTIDE SEQUENCE [LARGE SCALE GENOMIC DNA]</scope>
    <source>
        <strain evidence="9 10">DSM 16932</strain>
    </source>
</reference>
<keyword evidence="2 7" id="KW-0813">Transport</keyword>
<feature type="transmembrane region" description="Helical" evidence="7">
    <location>
        <begin position="400"/>
        <end position="423"/>
    </location>
</feature>
<dbReference type="InterPro" id="IPR035906">
    <property type="entry name" value="MetI-like_sf"/>
</dbReference>
<feature type="transmembrane region" description="Helical" evidence="7">
    <location>
        <begin position="50"/>
        <end position="69"/>
    </location>
</feature>
<feature type="transmembrane region" description="Helical" evidence="7">
    <location>
        <begin position="81"/>
        <end position="106"/>
    </location>
</feature>
<feature type="domain" description="ABC transmembrane type-1" evidence="8">
    <location>
        <begin position="82"/>
        <end position="270"/>
    </location>
</feature>
<feature type="transmembrane region" description="Helical" evidence="7">
    <location>
        <begin position="308"/>
        <end position="326"/>
    </location>
</feature>
<dbReference type="AlphaFoldDB" id="A0A4Q7M1X1"/>
<dbReference type="Pfam" id="PF00528">
    <property type="entry name" value="BPD_transp_1"/>
    <property type="match status" value="2"/>
</dbReference>
<dbReference type="InterPro" id="IPR000515">
    <property type="entry name" value="MetI-like"/>
</dbReference>
<dbReference type="OrthoDB" id="9808005at2"/>
<evidence type="ECO:0000256" key="4">
    <source>
        <dbReference type="ARBA" id="ARBA00022692"/>
    </source>
</evidence>
<feature type="transmembrane region" description="Helical" evidence="7">
    <location>
        <begin position="248"/>
        <end position="269"/>
    </location>
</feature>
<feature type="transmembrane region" description="Helical" evidence="7">
    <location>
        <begin position="496"/>
        <end position="516"/>
    </location>
</feature>
<evidence type="ECO:0000256" key="7">
    <source>
        <dbReference type="RuleBase" id="RU363032"/>
    </source>
</evidence>
<name>A0A4Q7M1X1_9MICO</name>
<dbReference type="PROSITE" id="PS50928">
    <property type="entry name" value="ABC_TM1"/>
    <property type="match status" value="2"/>
</dbReference>